<evidence type="ECO:0000259" key="3">
    <source>
        <dbReference type="Pfam" id="PF00171"/>
    </source>
</evidence>
<dbReference type="InterPro" id="IPR015590">
    <property type="entry name" value="Aldehyde_DH_dom"/>
</dbReference>
<dbReference type="EMBL" id="FNKP01000003">
    <property type="protein sequence ID" value="SDR50771.1"/>
    <property type="molecule type" value="Genomic_DNA"/>
</dbReference>
<dbReference type="PANTHER" id="PTHR42991">
    <property type="entry name" value="ALDEHYDE DEHYDROGENASE"/>
    <property type="match status" value="1"/>
</dbReference>
<proteinExistence type="inferred from homology"/>
<keyword evidence="2" id="KW-0560">Oxidoreductase</keyword>
<dbReference type="Gene3D" id="3.40.605.10">
    <property type="entry name" value="Aldehyde Dehydrogenase, Chain A, domain 1"/>
    <property type="match status" value="1"/>
</dbReference>
<dbReference type="InterPro" id="IPR016163">
    <property type="entry name" value="Ald_DH_C"/>
</dbReference>
<dbReference type="GO" id="GO:0008911">
    <property type="term" value="F:lactaldehyde dehydrogenase (NAD+) activity"/>
    <property type="evidence" value="ECO:0007669"/>
    <property type="project" value="TreeGrafter"/>
</dbReference>
<name>A0A1H1JL83_9BURK</name>
<evidence type="ECO:0000256" key="1">
    <source>
        <dbReference type="ARBA" id="ARBA00009986"/>
    </source>
</evidence>
<comment type="similarity">
    <text evidence="1">Belongs to the aldehyde dehydrogenase family.</text>
</comment>
<evidence type="ECO:0000313" key="4">
    <source>
        <dbReference type="EMBL" id="SDR50771.1"/>
    </source>
</evidence>
<organism evidence="4 5">
    <name type="scientific">Paraburkholderia fungorum</name>
    <dbReference type="NCBI Taxonomy" id="134537"/>
    <lineage>
        <taxon>Bacteria</taxon>
        <taxon>Pseudomonadati</taxon>
        <taxon>Pseudomonadota</taxon>
        <taxon>Betaproteobacteria</taxon>
        <taxon>Burkholderiales</taxon>
        <taxon>Burkholderiaceae</taxon>
        <taxon>Paraburkholderia</taxon>
    </lineage>
</organism>
<dbReference type="Gene3D" id="3.40.309.10">
    <property type="entry name" value="Aldehyde Dehydrogenase, Chain A, domain 2"/>
    <property type="match status" value="1"/>
</dbReference>
<evidence type="ECO:0000313" key="5">
    <source>
        <dbReference type="Proteomes" id="UP000183487"/>
    </source>
</evidence>
<feature type="domain" description="Aldehyde dehydrogenase" evidence="3">
    <location>
        <begin position="20"/>
        <end position="472"/>
    </location>
</feature>
<dbReference type="Pfam" id="PF00171">
    <property type="entry name" value="Aldedh"/>
    <property type="match status" value="1"/>
</dbReference>
<dbReference type="RefSeq" id="WP_074773356.1">
    <property type="nucleotide sequence ID" value="NZ_FNKP01000003.1"/>
</dbReference>
<dbReference type="SUPFAM" id="SSF53720">
    <property type="entry name" value="ALDH-like"/>
    <property type="match status" value="1"/>
</dbReference>
<dbReference type="InterPro" id="IPR016161">
    <property type="entry name" value="Ald_DH/histidinol_DH"/>
</dbReference>
<accession>A0A1H1JL83</accession>
<dbReference type="PANTHER" id="PTHR42991:SF1">
    <property type="entry name" value="ALDEHYDE DEHYDROGENASE"/>
    <property type="match status" value="1"/>
</dbReference>
<sequence length="478" mass="51030">MTESFTALPEVRLLIDGEWTDGVDRMAVLDKYRLTQSASLHIASREQVHSAVTAAHRAFAASTLTPYERGAVLERAAVLLERDSQQLVAALQTEGGFTLTDAQGEIKRCLQTFRLSAEEARRLAGDIVPLDGAPQQSGRLGFTIRVPLGVVCAITPFNAPLNTVAHKVAPALAAGNAVVLKPSTHTPTLANLMASCLLEAGLPPGLITVLHGAADVAGWLIDEPAVRFFAFTGSTDVGRSIQQRAGLRRTQMELGSLAFTIVGDDANLDQALPKIVAAGYRKAGQVCTSIQMLLVQRSRLAEVKARLTELVGELRFGDPRDPSTLVGPVISLASAERIERWIDDAVTRGATRLVGGAREGAVVPPTLLADVDPASQVSCQEVFGPVMSLVPFDTLDEAIDRVNATPYGLATGIFTNRLDAAFKAARRLHVGGVHINETSSSRVDLMPYGGSKDSGFGREGPHYAVREMSEERLITLST</sequence>
<protein>
    <submittedName>
        <fullName evidence="4">Succinate-semialdehyde dehydrogenase / glutarate-semialdehyde dehydrogenase</fullName>
    </submittedName>
</protein>
<dbReference type="Proteomes" id="UP000183487">
    <property type="component" value="Unassembled WGS sequence"/>
</dbReference>
<dbReference type="InterPro" id="IPR051020">
    <property type="entry name" value="ALDH-related_metabolic_enz"/>
</dbReference>
<reference evidence="5" key="1">
    <citation type="submission" date="2016-10" db="EMBL/GenBank/DDBJ databases">
        <authorList>
            <person name="Varghese N."/>
        </authorList>
    </citation>
    <scope>NUCLEOTIDE SEQUENCE [LARGE SCALE GENOMIC DNA]</scope>
    <source>
        <strain evidence="5">GAS106B</strain>
    </source>
</reference>
<keyword evidence="5" id="KW-1185">Reference proteome</keyword>
<dbReference type="AlphaFoldDB" id="A0A1H1JL83"/>
<dbReference type="InterPro" id="IPR016162">
    <property type="entry name" value="Ald_DH_N"/>
</dbReference>
<gene>
    <name evidence="4" type="ORF">SAMN05443245_6754</name>
</gene>
<evidence type="ECO:0000256" key="2">
    <source>
        <dbReference type="ARBA" id="ARBA00023002"/>
    </source>
</evidence>
<dbReference type="OrthoDB" id="6187633at2"/>